<keyword evidence="2" id="KW-1185">Reference proteome</keyword>
<evidence type="ECO:0000313" key="2">
    <source>
        <dbReference type="Proteomes" id="UP000027931"/>
    </source>
</evidence>
<dbReference type="Pfam" id="PF08002">
    <property type="entry name" value="DUF1697"/>
    <property type="match status" value="1"/>
</dbReference>
<name>A0A074LPQ3_9BACL</name>
<accession>A0A074LPQ3</accession>
<organism evidence="1 2">
    <name type="scientific">Tumebacillus flagellatus</name>
    <dbReference type="NCBI Taxonomy" id="1157490"/>
    <lineage>
        <taxon>Bacteria</taxon>
        <taxon>Bacillati</taxon>
        <taxon>Bacillota</taxon>
        <taxon>Bacilli</taxon>
        <taxon>Bacillales</taxon>
        <taxon>Alicyclobacillaceae</taxon>
        <taxon>Tumebacillus</taxon>
    </lineage>
</organism>
<comment type="caution">
    <text evidence="1">The sequence shown here is derived from an EMBL/GenBank/DDBJ whole genome shotgun (WGS) entry which is preliminary data.</text>
</comment>
<dbReference type="eggNOG" id="COG3797">
    <property type="taxonomic scope" value="Bacteria"/>
</dbReference>
<dbReference type="EMBL" id="JMIR01000031">
    <property type="protein sequence ID" value="KEO81838.1"/>
    <property type="molecule type" value="Genomic_DNA"/>
</dbReference>
<dbReference type="InterPro" id="IPR012545">
    <property type="entry name" value="DUF1697"/>
</dbReference>
<reference evidence="1 2" key="1">
    <citation type="journal article" date="2013" name="Int. J. Syst. Evol. Microbiol.">
        <title>Tumebacillus flagellatus sp. nov., an alpha-amylase/pullulanase-producing bacterium isolated from cassava wastewater.</title>
        <authorList>
            <person name="Wang Q."/>
            <person name="Xie N."/>
            <person name="Qin Y."/>
            <person name="Shen N."/>
            <person name="Zhu J."/>
            <person name="Mi H."/>
            <person name="Huang R."/>
        </authorList>
    </citation>
    <scope>NUCLEOTIDE SEQUENCE [LARGE SCALE GENOMIC DNA]</scope>
    <source>
        <strain evidence="1 2">GST4</strain>
    </source>
</reference>
<dbReference type="Gene3D" id="3.30.70.1280">
    <property type="entry name" value="SP0830-like domains"/>
    <property type="match status" value="1"/>
</dbReference>
<dbReference type="RefSeq" id="WP_038092126.1">
    <property type="nucleotide sequence ID" value="NZ_JMIR01000031.1"/>
</dbReference>
<evidence type="ECO:0008006" key="3">
    <source>
        <dbReference type="Google" id="ProtNLM"/>
    </source>
</evidence>
<dbReference type="PIRSF" id="PIRSF008502">
    <property type="entry name" value="UCP008502"/>
    <property type="match status" value="1"/>
</dbReference>
<proteinExistence type="predicted"/>
<sequence length="179" mass="20340">MTIYAALLRGINVGGNNKIKMADLRKLLEETGLRRVQTYIQSGNVVFEADESTPESLERQIEEGIRQAFGMSISVLVRTGEEFKRIVEESPFQAETLGEGDSIHINLLTVAPAQEVLEKLPDLPLGDDEYRLIGRELYMLLRQSILESNVPKKFQKLLPQTSRNLKTMVKLYEMVRAME</sequence>
<dbReference type="Proteomes" id="UP000027931">
    <property type="component" value="Unassembled WGS sequence"/>
</dbReference>
<dbReference type="SUPFAM" id="SSF160379">
    <property type="entry name" value="SP0830-like"/>
    <property type="match status" value="1"/>
</dbReference>
<protein>
    <recommendedName>
        <fullName evidence="3">Cytoplasmic protein</fullName>
    </recommendedName>
</protein>
<dbReference type="STRING" id="1157490.EL26_18535"/>
<dbReference type="AlphaFoldDB" id="A0A074LPQ3"/>
<dbReference type="PANTHER" id="PTHR36439:SF1">
    <property type="entry name" value="DUF1697 DOMAIN-CONTAINING PROTEIN"/>
    <property type="match status" value="1"/>
</dbReference>
<dbReference type="OrthoDB" id="9806494at2"/>
<dbReference type="PANTHER" id="PTHR36439">
    <property type="entry name" value="BLL4334 PROTEIN"/>
    <property type="match status" value="1"/>
</dbReference>
<gene>
    <name evidence="1" type="ORF">EL26_18535</name>
</gene>
<evidence type="ECO:0000313" key="1">
    <source>
        <dbReference type="EMBL" id="KEO81838.1"/>
    </source>
</evidence>